<keyword evidence="3 5" id="KW-0342">GTP-binding</keyword>
<accession>X6L7L6</accession>
<dbReference type="FunFam" id="3.40.50.300:FF:000692">
    <property type="entry name" value="Guanine nucleotide-binding protein subunit alpha"/>
    <property type="match status" value="1"/>
</dbReference>
<evidence type="ECO:0000313" key="7">
    <source>
        <dbReference type="EMBL" id="ETN97376.1"/>
    </source>
</evidence>
<evidence type="ECO:0000256" key="2">
    <source>
        <dbReference type="ARBA" id="ARBA00022741"/>
    </source>
</evidence>
<dbReference type="InterPro" id="IPR001019">
    <property type="entry name" value="Gprotein_alpha_su"/>
</dbReference>
<reference evidence="6" key="2">
    <citation type="submission" date="2013-05" db="EMBL/GenBank/DDBJ databases">
        <authorList>
            <person name="Gloeckner G."/>
            <person name="Szafranski K."/>
            <person name="Schliwa M."/>
        </authorList>
    </citation>
    <scope>NUCLEOTIDE SEQUENCE</scope>
</reference>
<dbReference type="AlphaFoldDB" id="X6L7L6"/>
<comment type="caution">
    <text evidence="6">The sequence shown here is derived from an EMBL/GenBank/DDBJ whole genome shotgun (WGS) entry which is preliminary data.</text>
</comment>
<dbReference type="Proteomes" id="UP000023152">
    <property type="component" value="Unassembled WGS sequence"/>
</dbReference>
<dbReference type="SUPFAM" id="SSF52540">
    <property type="entry name" value="P-loop containing nucleoside triphosphate hydrolases"/>
    <property type="match status" value="1"/>
</dbReference>
<dbReference type="GO" id="GO:0031683">
    <property type="term" value="F:G-protein beta/gamma-subunit complex binding"/>
    <property type="evidence" value="ECO:0007669"/>
    <property type="project" value="InterPro"/>
</dbReference>
<dbReference type="InterPro" id="IPR027417">
    <property type="entry name" value="P-loop_NTPase"/>
</dbReference>
<dbReference type="PROSITE" id="PS51882">
    <property type="entry name" value="G_ALPHA"/>
    <property type="match status" value="1"/>
</dbReference>
<dbReference type="PANTHER" id="PTHR10218">
    <property type="entry name" value="GTP-BINDING PROTEIN ALPHA SUBUNIT"/>
    <property type="match status" value="1"/>
</dbReference>
<evidence type="ECO:0000256" key="1">
    <source>
        <dbReference type="ARBA" id="ARBA00022723"/>
    </source>
</evidence>
<evidence type="ECO:0000313" key="6">
    <source>
        <dbReference type="EMBL" id="ETN97338.1"/>
    </source>
</evidence>
<dbReference type="GO" id="GO:0003924">
    <property type="term" value="F:GTPase activity"/>
    <property type="evidence" value="ECO:0007669"/>
    <property type="project" value="InterPro"/>
</dbReference>
<evidence type="ECO:0000256" key="4">
    <source>
        <dbReference type="ARBA" id="ARBA00023224"/>
    </source>
</evidence>
<dbReference type="PRINTS" id="PR00318">
    <property type="entry name" value="GPROTEINA"/>
</dbReference>
<dbReference type="Pfam" id="PF00503">
    <property type="entry name" value="G-alpha"/>
    <property type="match status" value="1"/>
</dbReference>
<dbReference type="GO" id="GO:0001664">
    <property type="term" value="F:G protein-coupled receptor binding"/>
    <property type="evidence" value="ECO:0007669"/>
    <property type="project" value="TreeGrafter"/>
</dbReference>
<dbReference type="GO" id="GO:0005834">
    <property type="term" value="C:heterotrimeric G-protein complex"/>
    <property type="evidence" value="ECO:0007669"/>
    <property type="project" value="TreeGrafter"/>
</dbReference>
<evidence type="ECO:0000256" key="3">
    <source>
        <dbReference type="ARBA" id="ARBA00023134"/>
    </source>
</evidence>
<name>X6L7L6_RETFI</name>
<feature type="binding site" evidence="5">
    <location>
        <begin position="85"/>
        <end position="88"/>
    </location>
    <ligand>
        <name>GTP</name>
        <dbReference type="ChEBI" id="CHEBI:37565"/>
    </ligand>
</feature>
<dbReference type="EMBL" id="ASPP01049906">
    <property type="protein sequence ID" value="ETN97376.1"/>
    <property type="molecule type" value="Genomic_DNA"/>
</dbReference>
<keyword evidence="2 5" id="KW-0547">Nucleotide-binding</keyword>
<evidence type="ECO:0000256" key="5">
    <source>
        <dbReference type="PIRSR" id="PIRSR601019-1"/>
    </source>
</evidence>
<keyword evidence="1" id="KW-0479">Metal-binding</keyword>
<dbReference type="GO" id="GO:0005525">
    <property type="term" value="F:GTP binding"/>
    <property type="evidence" value="ECO:0007669"/>
    <property type="project" value="UniProtKB-KW"/>
</dbReference>
<proteinExistence type="predicted"/>
<dbReference type="EMBL" id="ASPP01050036">
    <property type="protein sequence ID" value="ETN97338.1"/>
    <property type="molecule type" value="Genomic_DNA"/>
</dbReference>
<dbReference type="GO" id="GO:0007188">
    <property type="term" value="P:adenylate cyclase-modulating G protein-coupled receptor signaling pathway"/>
    <property type="evidence" value="ECO:0007669"/>
    <property type="project" value="TreeGrafter"/>
</dbReference>
<dbReference type="GO" id="GO:0046872">
    <property type="term" value="F:metal ion binding"/>
    <property type="evidence" value="ECO:0007669"/>
    <property type="project" value="UniProtKB-KW"/>
</dbReference>
<organism evidence="6 8">
    <name type="scientific">Reticulomyxa filosa</name>
    <dbReference type="NCBI Taxonomy" id="46433"/>
    <lineage>
        <taxon>Eukaryota</taxon>
        <taxon>Sar</taxon>
        <taxon>Rhizaria</taxon>
        <taxon>Retaria</taxon>
        <taxon>Foraminifera</taxon>
        <taxon>Monothalamids</taxon>
        <taxon>Reticulomyxidae</taxon>
        <taxon>Reticulomyxa</taxon>
    </lineage>
</organism>
<protein>
    <submittedName>
        <fullName evidence="6">G Protein, Alpha subunit family member (Gpa-3)</fullName>
    </submittedName>
</protein>
<keyword evidence="4" id="KW-0807">Transducer</keyword>
<reference evidence="6 8" key="1">
    <citation type="journal article" date="2013" name="Curr. Biol.">
        <title>The Genome of the Foraminiferan Reticulomyxa filosa.</title>
        <authorList>
            <person name="Glockner G."/>
            <person name="Hulsmann N."/>
            <person name="Schleicher M."/>
            <person name="Noegel A.A."/>
            <person name="Eichinger L."/>
            <person name="Gallinger C."/>
            <person name="Pawlowski J."/>
            <person name="Sierra R."/>
            <person name="Euteneuer U."/>
            <person name="Pillet L."/>
            <person name="Moustafa A."/>
            <person name="Platzer M."/>
            <person name="Groth M."/>
            <person name="Szafranski K."/>
            <person name="Schliwa M."/>
        </authorList>
    </citation>
    <scope>NUCLEOTIDE SEQUENCE [LARGE SCALE GENOMIC DNA]</scope>
</reference>
<sequence>ASFVVKDNTFEVYDVGGQRSERQKWIHCFDGVNAVLFVVSLSSYDQMLYEDNSVNAMTEAIELWEDVANSPYFSNKKISMIIFFNKSDLFSIKVAKKSIKALFKEYAGSEFDFQESIVFIRGVFLGKLRDNSKQIYTVLFFF</sequence>
<dbReference type="OrthoDB" id="5817230at2759"/>
<evidence type="ECO:0000313" key="8">
    <source>
        <dbReference type="Proteomes" id="UP000023152"/>
    </source>
</evidence>
<feature type="non-terminal residue" evidence="6">
    <location>
        <position position="1"/>
    </location>
</feature>
<keyword evidence="8" id="KW-1185">Reference proteome</keyword>
<dbReference type="PANTHER" id="PTHR10218:SF302">
    <property type="entry name" value="GUANINE NUCLEOTIDE-BINDING PROTEIN ALPHA-5 SUBUNIT"/>
    <property type="match status" value="1"/>
</dbReference>
<dbReference type="SMART" id="SM00275">
    <property type="entry name" value="G_alpha"/>
    <property type="match status" value="1"/>
</dbReference>
<feature type="non-terminal residue" evidence="6">
    <location>
        <position position="142"/>
    </location>
</feature>
<dbReference type="Gene3D" id="3.40.50.300">
    <property type="entry name" value="P-loop containing nucleotide triphosphate hydrolases"/>
    <property type="match status" value="1"/>
</dbReference>
<feature type="binding site" evidence="5">
    <location>
        <begin position="14"/>
        <end position="18"/>
    </location>
    <ligand>
        <name>GTP</name>
        <dbReference type="ChEBI" id="CHEBI:37565"/>
    </ligand>
</feature>
<gene>
    <name evidence="7" type="ORF">RFI_40153</name>
    <name evidence="6" type="ORF">RFI_40193</name>
</gene>
<dbReference type="GO" id="GO:0005737">
    <property type="term" value="C:cytoplasm"/>
    <property type="evidence" value="ECO:0007669"/>
    <property type="project" value="TreeGrafter"/>
</dbReference>